<comment type="caution">
    <text evidence="1">The sequence shown here is derived from an EMBL/GenBank/DDBJ whole genome shotgun (WGS) entry which is preliminary data.</text>
</comment>
<protein>
    <submittedName>
        <fullName evidence="1">Uncharacterized protein</fullName>
    </submittedName>
</protein>
<feature type="non-terminal residue" evidence="1">
    <location>
        <position position="1"/>
    </location>
</feature>
<reference evidence="1" key="1">
    <citation type="journal article" date="2014" name="Front. Microbiol.">
        <title>High frequency of phylogenetically diverse reductive dehalogenase-homologous genes in deep subseafloor sedimentary metagenomes.</title>
        <authorList>
            <person name="Kawai M."/>
            <person name="Futagami T."/>
            <person name="Toyoda A."/>
            <person name="Takaki Y."/>
            <person name="Nishi S."/>
            <person name="Hori S."/>
            <person name="Arai W."/>
            <person name="Tsubouchi T."/>
            <person name="Morono Y."/>
            <person name="Uchiyama I."/>
            <person name="Ito T."/>
            <person name="Fujiyama A."/>
            <person name="Inagaki F."/>
            <person name="Takami H."/>
        </authorList>
    </citation>
    <scope>NUCLEOTIDE SEQUENCE</scope>
    <source>
        <strain evidence="1">Expedition CK06-06</strain>
    </source>
</reference>
<dbReference type="EMBL" id="BARU01009734">
    <property type="protein sequence ID" value="GAH40897.1"/>
    <property type="molecule type" value="Genomic_DNA"/>
</dbReference>
<evidence type="ECO:0000313" key="1">
    <source>
        <dbReference type="EMBL" id="GAH40897.1"/>
    </source>
</evidence>
<name>X1F7I4_9ZZZZ</name>
<organism evidence="1">
    <name type="scientific">marine sediment metagenome</name>
    <dbReference type="NCBI Taxonomy" id="412755"/>
    <lineage>
        <taxon>unclassified sequences</taxon>
        <taxon>metagenomes</taxon>
        <taxon>ecological metagenomes</taxon>
    </lineage>
</organism>
<sequence length="97" mass="11338">VKPKFINLFWDWLKNICLPSYKLAEISKMIFSKEDNITGFNCGQIGSHLILKNNESYSILKCKYCEDLVDKVKTKNEEDVVYVAKLMDYFENLDTTT</sequence>
<accession>X1F7I4</accession>
<gene>
    <name evidence="1" type="ORF">S03H2_18727</name>
</gene>
<dbReference type="AlphaFoldDB" id="X1F7I4"/>
<proteinExistence type="predicted"/>